<dbReference type="InterPro" id="IPR014721">
    <property type="entry name" value="Ribsml_uS5_D2-typ_fold_subgr"/>
</dbReference>
<dbReference type="PIRSF" id="PIRSF004884">
    <property type="entry name" value="Sugar_kin_arch"/>
    <property type="match status" value="1"/>
</dbReference>
<organism evidence="4">
    <name type="scientific">uncultured haloarchaeon</name>
    <dbReference type="NCBI Taxonomy" id="160804"/>
    <lineage>
        <taxon>Archaea</taxon>
        <taxon>Methanobacteriati</taxon>
        <taxon>Methanobacteriota</taxon>
        <taxon>Stenosarchaea group</taxon>
        <taxon>Halobacteria</taxon>
        <taxon>Halobacteriales</taxon>
        <taxon>Halobacteriaceae</taxon>
        <taxon>environmental samples</taxon>
    </lineage>
</organism>
<dbReference type="UniPathway" id="UPA00065"/>
<dbReference type="PANTHER" id="PTHR20861">
    <property type="entry name" value="HOMOSERINE/4-DIPHOSPHOCYTIDYL-2-C-METHYL-D-ERYTHRITOL KINASE"/>
    <property type="match status" value="1"/>
</dbReference>
<keyword evidence="1 2" id="KW-0808">Transferase</keyword>
<comment type="function">
    <text evidence="2">Catalyzes the condensation of 4-aminobenzoate (pABA) with 5-phospho-alpha-D-ribose 1-diphosphate (PRPP) to produce beta-ribofuranosylaminobenzene 5'-phosphate (beta-RFA-P).</text>
</comment>
<dbReference type="EC" id="2.4.2.54" evidence="2"/>
<comment type="pathway">
    <text evidence="2">Cofactor biosynthesis; 5,6,7,8-tetrahydromethanopterin biosynthesis.</text>
</comment>
<sequence>MSLGRVRVTTSGRIHFGFVNLSLAHDRLYGGIGLSVCEPTTSVIAEPIDNSCNPPTVRCSHPSAREYAARALNTLDLDSVSVSVESALPQHAGLGSGTQLALATLTAVANAYDQPPQPRENAPALGRGGRSGVGVGTFEIGGFVIDGGHPTARFTTDRPTDGSWTVPPVMTHKQIPDNWRFLLLTPDVEPGRSGTEEEASMRSVVTQAAPDIADRVSGTVMRQLLPAIANENAEQFGTAIETIGRLNGRWYTDEQGGVYRPPAGELVASLDASSSCYGAGQSSWGPTVYGITDIEHADAARRAGQYALDAADVDGTVRIVQAQNHGVTVEQLE</sequence>
<dbReference type="Pfam" id="PF00288">
    <property type="entry name" value="GHMP_kinases_N"/>
    <property type="match status" value="1"/>
</dbReference>
<feature type="domain" description="GHMP kinase N-terminal" evidence="3">
    <location>
        <begin position="69"/>
        <end position="122"/>
    </location>
</feature>
<protein>
    <recommendedName>
        <fullName evidence="2">Beta-ribofuranosylaminobenzene 5'-phosphate synthase</fullName>
        <shortName evidence="2">Beta-RFA-P synthase</shortName>
        <ecNumber evidence="2">2.4.2.54</ecNumber>
    </recommendedName>
</protein>
<dbReference type="GO" id="GO:0043793">
    <property type="term" value="F:beta-ribofuranosylaminobenzene 5'-phosphate synthase activity"/>
    <property type="evidence" value="ECO:0007669"/>
    <property type="project" value="UniProtKB-EC"/>
</dbReference>
<keyword evidence="4" id="KW-0418">Kinase</keyword>
<dbReference type="SUPFAM" id="SSF54211">
    <property type="entry name" value="Ribosomal protein S5 domain 2-like"/>
    <property type="match status" value="1"/>
</dbReference>
<dbReference type="GO" id="GO:0016301">
    <property type="term" value="F:kinase activity"/>
    <property type="evidence" value="ECO:0007669"/>
    <property type="project" value="UniProtKB-KW"/>
</dbReference>
<proteinExistence type="inferred from homology"/>
<name>A5YSK8_9EURY</name>
<comment type="similarity">
    <text evidence="2">Belongs to the beta-RFA-P synthase family.</text>
</comment>
<dbReference type="Gene3D" id="3.30.230.10">
    <property type="match status" value="1"/>
</dbReference>
<dbReference type="InterPro" id="IPR020568">
    <property type="entry name" value="Ribosomal_Su5_D2-typ_SF"/>
</dbReference>
<dbReference type="NCBIfam" id="TIGR00144">
    <property type="entry name" value="beta_RFAP_syn"/>
    <property type="match status" value="1"/>
</dbReference>
<accession>A5YSK8</accession>
<keyword evidence="2" id="KW-0328">Glycosyltransferase</keyword>
<dbReference type="InterPro" id="IPR004422">
    <property type="entry name" value="RFAP_synthase"/>
</dbReference>
<evidence type="ECO:0000259" key="3">
    <source>
        <dbReference type="Pfam" id="PF00288"/>
    </source>
</evidence>
<comment type="subunit">
    <text evidence="2">Homodimer.</text>
</comment>
<evidence type="ECO:0000256" key="2">
    <source>
        <dbReference type="PIRNR" id="PIRNR004884"/>
    </source>
</evidence>
<dbReference type="InterPro" id="IPR006204">
    <property type="entry name" value="GHMP_kinase_N_dom"/>
</dbReference>
<evidence type="ECO:0000313" key="4">
    <source>
        <dbReference type="EMBL" id="ABQ75965.1"/>
    </source>
</evidence>
<reference evidence="4" key="1">
    <citation type="journal article" date="2007" name="ISME J.">
        <title>Genomic plasticity in prokaryotes: the case of the square haloarchaeon.</title>
        <authorList>
            <person name="Cuadros-Orellana S."/>
            <person name="Martin-Cuadrado A.B."/>
            <person name="Legault B."/>
            <person name="D'Auria G."/>
            <person name="Zhaxybayeva O."/>
            <person name="Papke R.T."/>
            <person name="Rodriguez-Valera F."/>
        </authorList>
    </citation>
    <scope>NUCLEOTIDE SEQUENCE</scope>
</reference>
<dbReference type="GO" id="GO:0005524">
    <property type="term" value="F:ATP binding"/>
    <property type="evidence" value="ECO:0007669"/>
    <property type="project" value="UniProtKB-UniRule"/>
</dbReference>
<evidence type="ECO:0000256" key="1">
    <source>
        <dbReference type="ARBA" id="ARBA00022679"/>
    </source>
</evidence>
<comment type="catalytic activity">
    <reaction evidence="2">
        <text>5-phospho-alpha-D-ribose 1-diphosphate + 4-hydroxybenzoate + H(+) = 4-(beta-D-ribofuranosyl)phenol 5'-phosphate + CO2 + diphosphate</text>
        <dbReference type="Rhea" id="RHEA:48556"/>
        <dbReference type="ChEBI" id="CHEBI:15378"/>
        <dbReference type="ChEBI" id="CHEBI:16526"/>
        <dbReference type="ChEBI" id="CHEBI:17879"/>
        <dbReference type="ChEBI" id="CHEBI:33019"/>
        <dbReference type="ChEBI" id="CHEBI:58017"/>
        <dbReference type="ChEBI" id="CHEBI:82767"/>
        <dbReference type="EC" id="2.4.2.54"/>
    </reaction>
</comment>
<dbReference type="PANTHER" id="PTHR20861:SF6">
    <property type="entry name" value="BETA-RIBOFURANOSYLPHENOL 5'-PHOSPHATE SYNTHASE"/>
    <property type="match status" value="1"/>
</dbReference>
<dbReference type="AlphaFoldDB" id="A5YSK8"/>
<dbReference type="EMBL" id="EF583992">
    <property type="protein sequence ID" value="ABQ75965.1"/>
    <property type="molecule type" value="Genomic_DNA"/>
</dbReference>